<comment type="subcellular location">
    <subcellularLocation>
        <location evidence="8">Cell membrane</location>
        <topology evidence="8">Single-pass type II membrane protein</topology>
    </subcellularLocation>
    <subcellularLocation>
        <location evidence="1">Membrane</location>
    </subcellularLocation>
    <text evidence="8">Localizes to the division septum.</text>
</comment>
<keyword evidence="6 8" id="KW-0472">Membrane</keyword>
<organism evidence="11 12">
    <name type="scientific">Streptococcus oriscaviae</name>
    <dbReference type="NCBI Taxonomy" id="2781599"/>
    <lineage>
        <taxon>Bacteria</taxon>
        <taxon>Bacillati</taxon>
        <taxon>Bacillota</taxon>
        <taxon>Bacilli</taxon>
        <taxon>Lactobacillales</taxon>
        <taxon>Streptococcaceae</taxon>
        <taxon>Streptococcus</taxon>
    </lineage>
</organism>
<feature type="domain" description="POTRA" evidence="10">
    <location>
        <begin position="163"/>
        <end position="234"/>
    </location>
</feature>
<evidence type="ECO:0000256" key="6">
    <source>
        <dbReference type="ARBA" id="ARBA00023136"/>
    </source>
</evidence>
<dbReference type="RefSeq" id="WP_212572382.1">
    <property type="nucleotide sequence ID" value="NZ_CP073084.1"/>
</dbReference>
<evidence type="ECO:0000256" key="4">
    <source>
        <dbReference type="ARBA" id="ARBA00022692"/>
    </source>
</evidence>
<comment type="similarity">
    <text evidence="8">Belongs to the FtsQ/DivIB family. DivIB subfamily.</text>
</comment>
<reference evidence="11 12" key="1">
    <citation type="submission" date="2021-04" db="EMBL/GenBank/DDBJ databases">
        <title>Complete genome sequence of a novel Streptococcus species.</title>
        <authorList>
            <person name="Teng J.L.L."/>
        </authorList>
    </citation>
    <scope>NUCLEOTIDE SEQUENCE [LARGE SCALE GENOMIC DNA]</scope>
    <source>
        <strain evidence="11 12">HKU75</strain>
    </source>
</reference>
<dbReference type="InterPro" id="IPR050487">
    <property type="entry name" value="FtsQ_DivIB"/>
</dbReference>
<dbReference type="InterPro" id="IPR005548">
    <property type="entry name" value="Cell_div_FtsQ/DivIB_C"/>
</dbReference>
<dbReference type="Proteomes" id="UP000677616">
    <property type="component" value="Chromosome"/>
</dbReference>
<keyword evidence="3 8" id="KW-0132">Cell division</keyword>
<evidence type="ECO:0000313" key="12">
    <source>
        <dbReference type="Proteomes" id="UP000677616"/>
    </source>
</evidence>
<keyword evidence="4 8" id="KW-0812">Transmembrane</keyword>
<dbReference type="HAMAP" id="MF_00912">
    <property type="entry name" value="DivIB"/>
    <property type="match status" value="1"/>
</dbReference>
<feature type="compositionally biased region" description="Acidic residues" evidence="9">
    <location>
        <begin position="13"/>
        <end position="49"/>
    </location>
</feature>
<dbReference type="InterPro" id="IPR034746">
    <property type="entry name" value="POTRA"/>
</dbReference>
<keyword evidence="7 8" id="KW-0131">Cell cycle</keyword>
<dbReference type="Gene3D" id="3.40.50.10960">
    <property type="match status" value="1"/>
</dbReference>
<evidence type="ECO:0000313" key="11">
    <source>
        <dbReference type="EMBL" id="QUE55023.1"/>
    </source>
</evidence>
<dbReference type="InterPro" id="IPR026580">
    <property type="entry name" value="DivIB"/>
</dbReference>
<proteinExistence type="inferred from homology"/>
<name>A0ABX7YNI9_9STRE</name>
<keyword evidence="5 8" id="KW-1133">Transmembrane helix</keyword>
<protein>
    <recommendedName>
        <fullName evidence="8">Cell division protein DivIB</fullName>
    </recommendedName>
</protein>
<feature type="transmembrane region" description="Helical" evidence="8">
    <location>
        <begin position="137"/>
        <end position="159"/>
    </location>
</feature>
<evidence type="ECO:0000256" key="7">
    <source>
        <dbReference type="ARBA" id="ARBA00023306"/>
    </source>
</evidence>
<dbReference type="EMBL" id="CP073084">
    <property type="protein sequence ID" value="QUE55023.1"/>
    <property type="molecule type" value="Genomic_DNA"/>
</dbReference>
<feature type="region of interest" description="Disordered" evidence="9">
    <location>
        <begin position="1"/>
        <end position="130"/>
    </location>
</feature>
<accession>A0ABX7YNI9</accession>
<dbReference type="PANTHER" id="PTHR37820:SF1">
    <property type="entry name" value="CELL DIVISION PROTEIN FTSQ"/>
    <property type="match status" value="1"/>
</dbReference>
<dbReference type="PANTHER" id="PTHR37820">
    <property type="entry name" value="CELL DIVISION PROTEIN DIVIB"/>
    <property type="match status" value="1"/>
</dbReference>
<sequence length="362" mass="40637">MTEKDQHEKEVVSEEAQEQEDTQELSEEEVAVSDLAEEETDSTSNEEESNSQFLSQWKERHQAYLASHGKTGVEDSAPTTEEKIAEETPASVSDTPRVPRLKTLRKKDKPQFDTLENEEEASSEATAQKHPPIPRKAIWKSLPVLFVSLLLLLTSIYFMSPYSKEKQVEVTGNQRLSVEEVLEYSLISNKDYTLSTILNKDNHARNILASTNLIKSATISYTFPNAFSIQIEEYQEIGYVKEKNSYYSVLSNGAILSEGIASEQLPKNYTEINLSDKDLVKKLALQLAEVDPAIRSNIQTIALTPSKATADLLTLSMYDGNSVIVPLTEITKKLPYYPKIAAQLMTNSTIDMEVGIYSYANY</sequence>
<evidence type="ECO:0000256" key="2">
    <source>
        <dbReference type="ARBA" id="ARBA00022475"/>
    </source>
</evidence>
<dbReference type="InterPro" id="IPR013685">
    <property type="entry name" value="POTRA_FtsQ_type"/>
</dbReference>
<comment type="function">
    <text evidence="8">Cell division protein that may be involved in stabilizing or promoting the assembly of the division complex.</text>
</comment>
<dbReference type="Pfam" id="PF03799">
    <property type="entry name" value="FtsQ_DivIB_C"/>
    <property type="match status" value="1"/>
</dbReference>
<evidence type="ECO:0000256" key="9">
    <source>
        <dbReference type="SAM" id="MobiDB-lite"/>
    </source>
</evidence>
<evidence type="ECO:0000256" key="8">
    <source>
        <dbReference type="HAMAP-Rule" id="MF_00912"/>
    </source>
</evidence>
<feature type="compositionally biased region" description="Basic residues" evidence="9">
    <location>
        <begin position="99"/>
        <end position="108"/>
    </location>
</feature>
<feature type="compositionally biased region" description="Basic and acidic residues" evidence="9">
    <location>
        <begin position="1"/>
        <end position="12"/>
    </location>
</feature>
<evidence type="ECO:0000256" key="3">
    <source>
        <dbReference type="ARBA" id="ARBA00022618"/>
    </source>
</evidence>
<dbReference type="PROSITE" id="PS51779">
    <property type="entry name" value="POTRA"/>
    <property type="match status" value="1"/>
</dbReference>
<gene>
    <name evidence="8" type="primary">divIB</name>
    <name evidence="11" type="ORF">INT76_03850</name>
</gene>
<keyword evidence="12" id="KW-1185">Reference proteome</keyword>
<keyword evidence="2 8" id="KW-1003">Cell membrane</keyword>
<evidence type="ECO:0000256" key="5">
    <source>
        <dbReference type="ARBA" id="ARBA00022989"/>
    </source>
</evidence>
<dbReference type="Pfam" id="PF08478">
    <property type="entry name" value="POTRA_1"/>
    <property type="match status" value="1"/>
</dbReference>
<evidence type="ECO:0000259" key="10">
    <source>
        <dbReference type="PROSITE" id="PS51779"/>
    </source>
</evidence>
<evidence type="ECO:0000256" key="1">
    <source>
        <dbReference type="ARBA" id="ARBA00004370"/>
    </source>
</evidence>